<comment type="catalytic activity">
    <reaction evidence="11">
        <text>S-methyl-5'-thioadenosine + phosphate = 5-(methylsulfanyl)-alpha-D-ribose 1-phosphate + adenine</text>
        <dbReference type="Rhea" id="RHEA:11852"/>
        <dbReference type="ChEBI" id="CHEBI:16708"/>
        <dbReference type="ChEBI" id="CHEBI:17509"/>
        <dbReference type="ChEBI" id="CHEBI:43474"/>
        <dbReference type="ChEBI" id="CHEBI:58533"/>
        <dbReference type="EC" id="2.4.2.28"/>
    </reaction>
    <physiologicalReaction direction="left-to-right" evidence="11">
        <dbReference type="Rhea" id="RHEA:11853"/>
    </physiologicalReaction>
</comment>
<dbReference type="GO" id="GO:0046872">
    <property type="term" value="F:metal ion binding"/>
    <property type="evidence" value="ECO:0007669"/>
    <property type="project" value="UniProtKB-KW"/>
</dbReference>
<evidence type="ECO:0000256" key="7">
    <source>
        <dbReference type="ARBA" id="ARBA00022833"/>
    </source>
</evidence>
<dbReference type="Gene3D" id="3.60.140.10">
    <property type="entry name" value="CNF1/YfiH-like putative cysteine hydrolases"/>
    <property type="match status" value="1"/>
</dbReference>
<keyword evidence="8" id="KW-0496">Mitochondrion</keyword>
<dbReference type="PANTHER" id="PTHR12049:SF7">
    <property type="entry name" value="PROTEIN ARGININE METHYLTRANSFERASE NDUFAF7, MITOCHONDRIAL"/>
    <property type="match status" value="1"/>
</dbReference>
<dbReference type="PANTHER" id="PTHR12049">
    <property type="entry name" value="PROTEIN ARGININE METHYLTRANSFERASE NDUFAF7, MITOCHONDRIAL"/>
    <property type="match status" value="1"/>
</dbReference>
<evidence type="ECO:0000256" key="9">
    <source>
        <dbReference type="ARBA" id="ARBA00047989"/>
    </source>
</evidence>
<dbReference type="CDD" id="cd16833">
    <property type="entry name" value="YfiH"/>
    <property type="match status" value="1"/>
</dbReference>
<protein>
    <submittedName>
        <fullName evidence="12">SAM-dependent methyltransferase, MidA</fullName>
    </submittedName>
</protein>
<comment type="similarity">
    <text evidence="3">Belongs to the purine nucleoside phosphorylase YfiH/LACC1 family.</text>
</comment>
<comment type="catalytic activity">
    <reaction evidence="10">
        <text>adenosine + phosphate = alpha-D-ribose 1-phosphate + adenine</text>
        <dbReference type="Rhea" id="RHEA:27642"/>
        <dbReference type="ChEBI" id="CHEBI:16335"/>
        <dbReference type="ChEBI" id="CHEBI:16708"/>
        <dbReference type="ChEBI" id="CHEBI:43474"/>
        <dbReference type="ChEBI" id="CHEBI:57720"/>
        <dbReference type="EC" id="2.4.2.1"/>
    </reaction>
    <physiologicalReaction direction="left-to-right" evidence="10">
        <dbReference type="Rhea" id="RHEA:27643"/>
    </physiologicalReaction>
</comment>
<dbReference type="InterPro" id="IPR003788">
    <property type="entry name" value="NDUFAF7"/>
</dbReference>
<dbReference type="InterPro" id="IPR038371">
    <property type="entry name" value="Cu_polyphenol_OxRdtase_sf"/>
</dbReference>
<comment type="subcellular location">
    <subcellularLocation>
        <location evidence="2">Mitochondrion</location>
    </subcellularLocation>
</comment>
<reference evidence="12" key="1">
    <citation type="submission" date="2018-06" db="EMBL/GenBank/DDBJ databases">
        <authorList>
            <person name="Zhirakovskaya E."/>
        </authorList>
    </citation>
    <scope>NUCLEOTIDE SEQUENCE</scope>
</reference>
<comment type="catalytic activity">
    <reaction evidence="9">
        <text>adenosine + H2O + H(+) = inosine + NH4(+)</text>
        <dbReference type="Rhea" id="RHEA:24408"/>
        <dbReference type="ChEBI" id="CHEBI:15377"/>
        <dbReference type="ChEBI" id="CHEBI:15378"/>
        <dbReference type="ChEBI" id="CHEBI:16335"/>
        <dbReference type="ChEBI" id="CHEBI:17596"/>
        <dbReference type="ChEBI" id="CHEBI:28938"/>
        <dbReference type="EC" id="3.5.4.4"/>
    </reaction>
    <physiologicalReaction direction="left-to-right" evidence="9">
        <dbReference type="Rhea" id="RHEA:24409"/>
    </physiologicalReaction>
</comment>
<evidence type="ECO:0000256" key="10">
    <source>
        <dbReference type="ARBA" id="ARBA00048968"/>
    </source>
</evidence>
<proteinExistence type="inferred from homology"/>
<dbReference type="Gene3D" id="3.40.50.12710">
    <property type="match status" value="1"/>
</dbReference>
<evidence type="ECO:0000256" key="4">
    <source>
        <dbReference type="ARBA" id="ARBA00022603"/>
    </source>
</evidence>
<dbReference type="EMBL" id="UOEQ01000518">
    <property type="protein sequence ID" value="VAW24247.1"/>
    <property type="molecule type" value="Genomic_DNA"/>
</dbReference>
<evidence type="ECO:0000256" key="1">
    <source>
        <dbReference type="ARBA" id="ARBA00000553"/>
    </source>
</evidence>
<keyword evidence="7" id="KW-0862">Zinc</keyword>
<dbReference type="GO" id="GO:0005739">
    <property type="term" value="C:mitochondrion"/>
    <property type="evidence" value="ECO:0007669"/>
    <property type="project" value="UniProtKB-SubCell"/>
</dbReference>
<evidence type="ECO:0000256" key="6">
    <source>
        <dbReference type="ARBA" id="ARBA00022723"/>
    </source>
</evidence>
<accession>A0A3B0UG46</accession>
<dbReference type="GO" id="GO:0017061">
    <property type="term" value="F:S-methyl-5-thioadenosine phosphorylase activity"/>
    <property type="evidence" value="ECO:0007669"/>
    <property type="project" value="UniProtKB-EC"/>
</dbReference>
<keyword evidence="6" id="KW-0479">Metal-binding</keyword>
<dbReference type="AlphaFoldDB" id="A0A3B0UG46"/>
<dbReference type="InterPro" id="IPR011324">
    <property type="entry name" value="Cytotoxic_necrot_fac-like_cat"/>
</dbReference>
<gene>
    <name evidence="12" type="ORF">MNBD_ALPHA11-203</name>
</gene>
<keyword evidence="4 12" id="KW-0489">Methyltransferase</keyword>
<dbReference type="InterPro" id="IPR003730">
    <property type="entry name" value="Cu_polyphenol_OxRdtase"/>
</dbReference>
<dbReference type="GO" id="GO:0032259">
    <property type="term" value="P:methylation"/>
    <property type="evidence" value="ECO:0007669"/>
    <property type="project" value="UniProtKB-KW"/>
</dbReference>
<dbReference type="NCBIfam" id="TIGR00726">
    <property type="entry name" value="peptidoglycan editing factor PgeF"/>
    <property type="match status" value="1"/>
</dbReference>
<dbReference type="Pfam" id="PF02578">
    <property type="entry name" value="Cu-oxidase_4"/>
    <property type="match status" value="1"/>
</dbReference>
<evidence type="ECO:0000256" key="5">
    <source>
        <dbReference type="ARBA" id="ARBA00022679"/>
    </source>
</evidence>
<dbReference type="Pfam" id="PF02636">
    <property type="entry name" value="Methyltransf_28"/>
    <property type="match status" value="1"/>
</dbReference>
<dbReference type="GO" id="GO:0035243">
    <property type="term" value="F:protein-arginine omega-N symmetric methyltransferase activity"/>
    <property type="evidence" value="ECO:0007669"/>
    <property type="project" value="TreeGrafter"/>
</dbReference>
<name>A0A3B0UG46_9ZZZZ</name>
<comment type="catalytic activity">
    <reaction evidence="1">
        <text>inosine + phosphate = alpha-D-ribose 1-phosphate + hypoxanthine</text>
        <dbReference type="Rhea" id="RHEA:27646"/>
        <dbReference type="ChEBI" id="CHEBI:17368"/>
        <dbReference type="ChEBI" id="CHEBI:17596"/>
        <dbReference type="ChEBI" id="CHEBI:43474"/>
        <dbReference type="ChEBI" id="CHEBI:57720"/>
        <dbReference type="EC" id="2.4.2.1"/>
    </reaction>
    <physiologicalReaction direction="left-to-right" evidence="1">
        <dbReference type="Rhea" id="RHEA:27647"/>
    </physiologicalReaction>
</comment>
<dbReference type="SUPFAM" id="SSF53335">
    <property type="entry name" value="S-adenosyl-L-methionine-dependent methyltransferases"/>
    <property type="match status" value="1"/>
</dbReference>
<evidence type="ECO:0000256" key="3">
    <source>
        <dbReference type="ARBA" id="ARBA00007353"/>
    </source>
</evidence>
<evidence type="ECO:0000256" key="11">
    <source>
        <dbReference type="ARBA" id="ARBA00049893"/>
    </source>
</evidence>
<dbReference type="InterPro" id="IPR029063">
    <property type="entry name" value="SAM-dependent_MTases_sf"/>
</dbReference>
<sequence length="634" mass="69808">MNEQPDLEGISLGERIRLQIKSEGPMSLSTYMGLCLTHPQKGYYTSSNPIGTKGDFITAPEISQMFGEMLGTWVLLQWNFLGRPKTFTLAELGPGRGTLMADIMRVVAKDPDALKGAKITLLETSQPLKDLQNEALKEYDPIWISEIEELGHFSQILTSQTLTSQPLIIIANEFFDALPIKQYQFQNSNWHERLIGLQGDKLTWGLSPSPLSEEFADSEIHQHLKTPAKENEVFQTSPLSKTTISKLARLLNEHSGSMLIIDYGYETSQTGDSFQAVADHEFCDPLANPGHADLSAHVDFQSLVQTARQTGAQAGMLGDQGDFLQQLGIRQRAEKIIQANPQKEVQIISDLARLIDSDKMGNLFKAMQISSSAKAHPIKAPFEQLENLANQPDISHGFFGREGGCSPAPFDSLNVSKLTKDAPENISQNRQIVANSLGLPLNKLAILHQIHSNKIVVVDEGFDFDSSIKADAMVSKVGGIGLGVLIADCTPILFYDPKNSIIGATHAGWQGAIKGIIANTIKAMENLGADRKEIIAGIGPTIWQENYEVGEQFASDLLEKHPQAEKFIAIPKNRTKKHFDLPGFVRSEIKKAGVIQISQTTQCTYANPQKYFSHRFATHNSAKTGRQIAIIAIK</sequence>
<evidence type="ECO:0000256" key="2">
    <source>
        <dbReference type="ARBA" id="ARBA00004173"/>
    </source>
</evidence>
<evidence type="ECO:0000313" key="12">
    <source>
        <dbReference type="EMBL" id="VAW24247.1"/>
    </source>
</evidence>
<evidence type="ECO:0000256" key="8">
    <source>
        <dbReference type="ARBA" id="ARBA00023128"/>
    </source>
</evidence>
<dbReference type="InterPro" id="IPR038375">
    <property type="entry name" value="NDUFAF7_sf"/>
</dbReference>
<keyword evidence="5 12" id="KW-0808">Transferase</keyword>
<dbReference type="SUPFAM" id="SSF64438">
    <property type="entry name" value="CNF1/YfiH-like putative cysteine hydrolases"/>
    <property type="match status" value="1"/>
</dbReference>
<organism evidence="12">
    <name type="scientific">hydrothermal vent metagenome</name>
    <dbReference type="NCBI Taxonomy" id="652676"/>
    <lineage>
        <taxon>unclassified sequences</taxon>
        <taxon>metagenomes</taxon>
        <taxon>ecological metagenomes</taxon>
    </lineage>
</organism>